<evidence type="ECO:0000313" key="2">
    <source>
        <dbReference type="Proteomes" id="UP000187097"/>
    </source>
</evidence>
<gene>
    <name evidence="1" type="ORF">IXO792_11060</name>
</gene>
<organism evidence="1 2">
    <name type="scientific">Xanthomonas oryzae pv. oryzae</name>
    <dbReference type="NCBI Taxonomy" id="64187"/>
    <lineage>
        <taxon>Bacteria</taxon>
        <taxon>Pseudomonadati</taxon>
        <taxon>Pseudomonadota</taxon>
        <taxon>Gammaproteobacteria</taxon>
        <taxon>Lysobacterales</taxon>
        <taxon>Lysobacteraceae</taxon>
        <taxon>Xanthomonas</taxon>
    </lineage>
</organism>
<dbReference type="RefSeq" id="WP_131824958.1">
    <property type="nucleotide sequence ID" value="NZ_CP019226.1"/>
</dbReference>
<evidence type="ECO:0000313" key="1">
    <source>
        <dbReference type="EMBL" id="UXW01508.1"/>
    </source>
</evidence>
<reference evidence="1" key="2">
    <citation type="submission" date="2020-01" db="EMBL/GenBank/DDBJ databases">
        <title>Complete genome investigation of Xanthomonas oryzae strains.</title>
        <authorList>
            <person name="Kaur A."/>
            <person name="Bansal K."/>
            <person name="Patil P.B."/>
        </authorList>
    </citation>
    <scope>NUCLEOTIDE SEQUENCE</scope>
    <source>
        <strain evidence="1">IXO792</strain>
    </source>
</reference>
<reference evidence="1" key="1">
    <citation type="submission" date="2015-01" db="EMBL/GenBank/DDBJ databases">
        <authorList>
            <person name="Midha S."/>
            <person name="Anil M.G."/>
            <person name="Mishra D."/>
            <person name="Brahma K."/>
            <person name="Laha G.S."/>
            <person name="Sundaram R.M."/>
            <person name="Sonti R.V."/>
            <person name="Patil P.B."/>
        </authorList>
    </citation>
    <scope>NUCLEOTIDE SEQUENCE</scope>
    <source>
        <strain evidence="1">IXO792</strain>
    </source>
</reference>
<protein>
    <submittedName>
        <fullName evidence="1">Uncharacterized protein</fullName>
    </submittedName>
</protein>
<name>A0AAJ5MCM2_XANOO</name>
<sequence length="127" mass="14068">MELSADELKTFLFEHGDLHDCRITNVTWSLKLNRLEVSVADLNANFLGLPEYAGPQPGRLIFDSIRLIRVDAAPASDRIYETSLSVEKDSQKIEFLFSPAGKLVMHAVAVNVVISVDEPQRSLDAIG</sequence>
<proteinExistence type="predicted"/>
<accession>A0AAJ5MCM2</accession>
<dbReference type="EMBL" id="CP047493">
    <property type="protein sequence ID" value="UXW01508.1"/>
    <property type="molecule type" value="Genomic_DNA"/>
</dbReference>
<dbReference type="AlphaFoldDB" id="A0AAJ5MCM2"/>
<dbReference type="Proteomes" id="UP000187097">
    <property type="component" value="Chromosome"/>
</dbReference>